<accession>A0A1C7M482</accession>
<dbReference type="PANTHER" id="PTHR33353:SF17">
    <property type="entry name" value="ENDO-BETA-1,4-GLUCANASE D"/>
    <property type="match status" value="1"/>
</dbReference>
<evidence type="ECO:0000259" key="12">
    <source>
        <dbReference type="Pfam" id="PF03443"/>
    </source>
</evidence>
<sequence>MRTFASLLALSALVTGAFAHSIFQEMYVNGVDQGHITGIRVPDYDGPITDGTSNDLICNEGINPYHQPISQAIITVPAGAQVTAEWTILSLVLTLPILPILLTLVTRGLSLHILDQPLWNKYLLRCRCYFKAIAVNGVEQGHGVAVRVPSSNNPITDLTSDNIICNTGFIQPVSTAVASVPAGGIVSAEFHHTSAGYVGPDPSDPLDPTDKVPDATQTDVTGLQWFKVWERGLNPTTHQWGSDVLFINAGYANITIPSCVKAGQYLLRVEAISLAEATSYPGAQFSIEPGIVTNIYGESTYTPPACYDYKLTNPFYSTCTMSTFVSQLTYDLTQKVVPTTHSPSSPPGVQTITKQSLRSVFVDLNHPLSISAVRECLETLLKLEHDEQMLSANADEEEETLRRAILGKLTVALYAQAVQTFLDEASDAETELECIPIATLQSHPYHLEHRAEPRSAPAPVHFHTVFPSTAIPILQCASPNALTIALFPHLHFRPYSVGLTGVHLPSSSRSPRERVESAFNAFIASFSRLALYLSAVVTLPLELTRSECRYKRKELERIRDERAEVLGALADMRDMLGAALDARQNDEGVARLVQFTAMLQGLTEGERSTPEGTPTTGGMLDALTTLATCTLPSHASLHSAELNTGRLRRHASRSLGRVSCSSTARAVPITICIYEEDIKNPVKSAIQGTLLRSLFIQVQKAKVGGYQPGALRHRQVAQVTKLTFAFVGVAPALAIVYAFAGYVRNLWAGGKGRGRYGGKKAARASGDNAADRAPPHCAAHFGPLAPSPLARVRRGETTSSPPLTSGLLLLSVSHLRTYAEQYLPANSRIREGFLEDVADLEDPALGRAEKLRVLDRMWRSWGEALGWAACRRDQVWTLMMTFHRLGRYRTLGTGFCDGSV</sequence>
<organism evidence="13 14">
    <name type="scientific">Grifola frondosa</name>
    <name type="common">Maitake</name>
    <name type="synonym">Polyporus frondosus</name>
    <dbReference type="NCBI Taxonomy" id="5627"/>
    <lineage>
        <taxon>Eukaryota</taxon>
        <taxon>Fungi</taxon>
        <taxon>Dikarya</taxon>
        <taxon>Basidiomycota</taxon>
        <taxon>Agaricomycotina</taxon>
        <taxon>Agaricomycetes</taxon>
        <taxon>Polyporales</taxon>
        <taxon>Grifolaceae</taxon>
        <taxon>Grifola</taxon>
    </lineage>
</organism>
<keyword evidence="10" id="KW-1133">Transmembrane helix</keyword>
<feature type="compositionally biased region" description="Basic residues" evidence="9">
    <location>
        <begin position="753"/>
        <end position="762"/>
    </location>
</feature>
<feature type="transmembrane region" description="Helical" evidence="10">
    <location>
        <begin position="722"/>
        <end position="743"/>
    </location>
</feature>
<keyword evidence="14" id="KW-1185">Reference proteome</keyword>
<keyword evidence="4 8" id="KW-1015">Disulfide bond</keyword>
<keyword evidence="5 8" id="KW-0119">Carbohydrate metabolism</keyword>
<comment type="domain">
    <text evidence="8">Has a modular structure: an endo-beta-1,4-glucanase catalytic module at the N-terminus, a linker rich in serines and threonines, and a C-terminal carbohydrate-binding module (CBM).</text>
</comment>
<dbReference type="GO" id="GO:0030248">
    <property type="term" value="F:cellulose binding"/>
    <property type="evidence" value="ECO:0007669"/>
    <property type="project" value="UniProtKB-UniRule"/>
</dbReference>
<keyword evidence="10" id="KW-0472">Membrane</keyword>
<evidence type="ECO:0000313" key="13">
    <source>
        <dbReference type="EMBL" id="OBZ71735.1"/>
    </source>
</evidence>
<evidence type="ECO:0000256" key="4">
    <source>
        <dbReference type="ARBA" id="ARBA00023157"/>
    </source>
</evidence>
<dbReference type="STRING" id="5627.A0A1C7M482"/>
<dbReference type="GO" id="GO:0030245">
    <property type="term" value="P:cellulose catabolic process"/>
    <property type="evidence" value="ECO:0007669"/>
    <property type="project" value="UniProtKB-UniRule"/>
</dbReference>
<dbReference type="Pfam" id="PF08637">
    <property type="entry name" value="NCA2"/>
    <property type="match status" value="1"/>
</dbReference>
<comment type="similarity">
    <text evidence="7">Belongs to the polysaccharide monooxygenase AA9 family.</text>
</comment>
<dbReference type="EC" id="1.14.99.56" evidence="8"/>
<dbReference type="GO" id="GO:0005576">
    <property type="term" value="C:extracellular region"/>
    <property type="evidence" value="ECO:0007669"/>
    <property type="project" value="UniProtKB-SubCell"/>
</dbReference>
<keyword evidence="2 8" id="KW-0964">Secreted</keyword>
<name>A0A1C7M482_GRIFR</name>
<dbReference type="OMA" id="AFPPFQG"/>
<evidence type="ECO:0000313" key="14">
    <source>
        <dbReference type="Proteomes" id="UP000092993"/>
    </source>
</evidence>
<dbReference type="InterPro" id="IPR049892">
    <property type="entry name" value="AA9"/>
</dbReference>
<dbReference type="InterPro" id="IPR013946">
    <property type="entry name" value="NCA2-like"/>
</dbReference>
<feature type="signal peptide" evidence="11">
    <location>
        <begin position="1"/>
        <end position="19"/>
    </location>
</feature>
<keyword evidence="11" id="KW-0732">Signal</keyword>
<evidence type="ECO:0000256" key="5">
    <source>
        <dbReference type="ARBA" id="ARBA00023277"/>
    </source>
</evidence>
<dbReference type="GO" id="GO:0008810">
    <property type="term" value="F:cellulase activity"/>
    <property type="evidence" value="ECO:0007669"/>
    <property type="project" value="UniProtKB-UniRule"/>
</dbReference>
<dbReference type="PANTHER" id="PTHR33353">
    <property type="entry name" value="PUTATIVE (AFU_ORTHOLOGUE AFUA_1G12560)-RELATED"/>
    <property type="match status" value="1"/>
</dbReference>
<protein>
    <recommendedName>
        <fullName evidence="8">AA9 family lytic polysaccharide monooxygenase</fullName>
        <ecNumber evidence="8">1.14.99.56</ecNumber>
    </recommendedName>
    <alternativeName>
        <fullName evidence="8">Endo-beta-1,4-glucanase</fullName>
    </alternativeName>
    <alternativeName>
        <fullName evidence="8">Glycosyl hydrolase 61 family protein</fullName>
    </alternativeName>
</protein>
<keyword evidence="10" id="KW-0812">Transmembrane</keyword>
<feature type="region of interest" description="Disordered" evidence="9">
    <location>
        <begin position="753"/>
        <end position="777"/>
    </location>
</feature>
<evidence type="ECO:0000256" key="7">
    <source>
        <dbReference type="ARBA" id="ARBA00044502"/>
    </source>
</evidence>
<feature type="chain" id="PRO_5008888921" description="AA9 family lytic polysaccharide monooxygenase" evidence="11">
    <location>
        <begin position="20"/>
        <end position="900"/>
    </location>
</feature>
<evidence type="ECO:0000256" key="8">
    <source>
        <dbReference type="RuleBase" id="RU368122"/>
    </source>
</evidence>
<evidence type="ECO:0000256" key="2">
    <source>
        <dbReference type="ARBA" id="ARBA00022525"/>
    </source>
</evidence>
<evidence type="ECO:0000256" key="9">
    <source>
        <dbReference type="SAM" id="MobiDB-lite"/>
    </source>
</evidence>
<dbReference type="OrthoDB" id="2525337at2759"/>
<dbReference type="Proteomes" id="UP000092993">
    <property type="component" value="Unassembled WGS sequence"/>
</dbReference>
<evidence type="ECO:0000256" key="1">
    <source>
        <dbReference type="ARBA" id="ARBA00004613"/>
    </source>
</evidence>
<keyword evidence="3 8" id="KW-0136">Cellulose degradation</keyword>
<evidence type="ECO:0000256" key="6">
    <source>
        <dbReference type="ARBA" id="ARBA00023326"/>
    </source>
</evidence>
<dbReference type="EMBL" id="LUGG01000011">
    <property type="protein sequence ID" value="OBZ71735.1"/>
    <property type="molecule type" value="Genomic_DNA"/>
</dbReference>
<feature type="domain" description="Auxiliary Activity family 9 catalytic" evidence="12">
    <location>
        <begin position="129"/>
        <end position="286"/>
    </location>
</feature>
<comment type="catalytic activity">
    <reaction evidence="8">
        <text>[(1-&gt;4)-beta-D-glucosyl]n+m + reduced acceptor + O2 = 4-dehydro-beta-D-glucosyl-[(1-&gt;4)-beta-D-glucosyl]n-1 + [(1-&gt;4)-beta-D-glucosyl]m + acceptor + H2O.</text>
        <dbReference type="EC" id="1.14.99.56"/>
    </reaction>
</comment>
<proteinExistence type="inferred from homology"/>
<reference evidence="13 14" key="1">
    <citation type="submission" date="2016-03" db="EMBL/GenBank/DDBJ databases">
        <title>Whole genome sequencing of Grifola frondosa 9006-11.</title>
        <authorList>
            <person name="Min B."/>
            <person name="Park H."/>
            <person name="Kim J.-G."/>
            <person name="Cho H."/>
            <person name="Oh Y.-L."/>
            <person name="Kong W.-S."/>
            <person name="Choi I.-G."/>
        </authorList>
    </citation>
    <scope>NUCLEOTIDE SEQUENCE [LARGE SCALE GENOMIC DNA]</scope>
    <source>
        <strain evidence="13 14">9006-11</strain>
    </source>
</reference>
<comment type="function">
    <text evidence="8">Lytic polysaccharide monooxygenase (LMPO) that depolymerizes crystalline and amorphous polysaccharides via the oxidation of scissile alpha- or beta-(1-4)-glycosidic bonds, yielding C1 and/or C4 oxidation products. Catalysis by LPMOs requires the reduction of the active-site copper from Cu(II) to Cu(I) by a reducing agent and H(2)O(2) or O(2) as a cosubstrate.</text>
</comment>
<evidence type="ECO:0000256" key="3">
    <source>
        <dbReference type="ARBA" id="ARBA00023001"/>
    </source>
</evidence>
<comment type="caution">
    <text evidence="13">The sequence shown here is derived from an EMBL/GenBank/DDBJ whole genome shotgun (WGS) entry which is preliminary data.</text>
</comment>
<dbReference type="Pfam" id="PF03443">
    <property type="entry name" value="AA9"/>
    <property type="match status" value="1"/>
</dbReference>
<evidence type="ECO:0000256" key="11">
    <source>
        <dbReference type="SAM" id="SignalP"/>
    </source>
</evidence>
<keyword evidence="6 8" id="KW-0624">Polysaccharide degradation</keyword>
<dbReference type="Gene3D" id="2.70.50.70">
    <property type="match status" value="2"/>
</dbReference>
<evidence type="ECO:0000256" key="10">
    <source>
        <dbReference type="SAM" id="Phobius"/>
    </source>
</evidence>
<dbReference type="AlphaFoldDB" id="A0A1C7M482"/>
<dbReference type="InterPro" id="IPR005103">
    <property type="entry name" value="AA9_LPMO"/>
</dbReference>
<gene>
    <name evidence="13" type="primary">eglD_5</name>
    <name evidence="13" type="ORF">A0H81_08757</name>
</gene>
<comment type="subcellular location">
    <subcellularLocation>
        <location evidence="1 8">Secreted</location>
    </subcellularLocation>
</comment>